<dbReference type="EMBL" id="SHOA02000016">
    <property type="protein sequence ID" value="TDH68890.1"/>
    <property type="molecule type" value="Genomic_DNA"/>
</dbReference>
<dbReference type="Proteomes" id="UP000294530">
    <property type="component" value="Unassembled WGS sequence"/>
</dbReference>
<organism evidence="2 3">
    <name type="scientific">Bremia lactucae</name>
    <name type="common">Lettuce downy mildew</name>
    <dbReference type="NCBI Taxonomy" id="4779"/>
    <lineage>
        <taxon>Eukaryota</taxon>
        <taxon>Sar</taxon>
        <taxon>Stramenopiles</taxon>
        <taxon>Oomycota</taxon>
        <taxon>Peronosporomycetes</taxon>
        <taxon>Peronosporales</taxon>
        <taxon>Peronosporaceae</taxon>
        <taxon>Bremia</taxon>
    </lineage>
</organism>
<evidence type="ECO:0000256" key="1">
    <source>
        <dbReference type="SAM" id="MobiDB-lite"/>
    </source>
</evidence>
<comment type="caution">
    <text evidence="2">The sequence shown here is derived from an EMBL/GenBank/DDBJ whole genome shotgun (WGS) entry which is preliminary data.</text>
</comment>
<keyword evidence="3" id="KW-1185">Reference proteome</keyword>
<dbReference type="RefSeq" id="XP_067818389.1">
    <property type="nucleotide sequence ID" value="XM_067958570.1"/>
</dbReference>
<gene>
    <name evidence="2" type="ORF">CCR75_000463</name>
</gene>
<proteinExistence type="predicted"/>
<dbReference type="KEGG" id="blac:94344241"/>
<accession>A0A976FL66</accession>
<reference evidence="2 3" key="1">
    <citation type="journal article" date="2021" name="Genome Biol.">
        <title>AFLAP: assembly-free linkage analysis pipeline using k-mers from genome sequencing data.</title>
        <authorList>
            <person name="Fletcher K."/>
            <person name="Zhang L."/>
            <person name="Gil J."/>
            <person name="Han R."/>
            <person name="Cavanaugh K."/>
            <person name="Michelmore R."/>
        </authorList>
    </citation>
    <scope>NUCLEOTIDE SEQUENCE [LARGE SCALE GENOMIC DNA]</scope>
    <source>
        <strain evidence="2 3">SF5</strain>
    </source>
</reference>
<protein>
    <submittedName>
        <fullName evidence="2">Uncharacterized protein</fullName>
    </submittedName>
</protein>
<dbReference type="AlphaFoldDB" id="A0A976FL66"/>
<name>A0A976FL66_BRELC</name>
<dbReference type="GeneID" id="94344241"/>
<sequence>MLENGLIKTSHFPQPTKHTLGGLQRLGGTPWLESRYTRVISDSLRYEPMGDQYRTVAPLYGAR</sequence>
<feature type="region of interest" description="Disordered" evidence="1">
    <location>
        <begin position="1"/>
        <end position="20"/>
    </location>
</feature>
<evidence type="ECO:0000313" key="3">
    <source>
        <dbReference type="Proteomes" id="UP000294530"/>
    </source>
</evidence>
<evidence type="ECO:0000313" key="2">
    <source>
        <dbReference type="EMBL" id="TDH68890.1"/>
    </source>
</evidence>